<dbReference type="RefSeq" id="XP_001227277.1">
    <property type="nucleotide sequence ID" value="XM_001227276.1"/>
</dbReference>
<dbReference type="OMA" id="GVECANR"/>
<dbReference type="OrthoDB" id="4810403at2759"/>
<dbReference type="AlphaFoldDB" id="Q2GRQ4"/>
<protein>
    <submittedName>
        <fullName evidence="3">Uncharacterized protein</fullName>
    </submittedName>
</protein>
<evidence type="ECO:0000313" key="3">
    <source>
        <dbReference type="EMBL" id="EAQ85336.1"/>
    </source>
</evidence>
<dbReference type="HOGENOM" id="CLU_765042_0_0_1"/>
<proteinExistence type="predicted"/>
<evidence type="ECO:0000256" key="2">
    <source>
        <dbReference type="SAM" id="SignalP"/>
    </source>
</evidence>
<feature type="signal peptide" evidence="2">
    <location>
        <begin position="1"/>
        <end position="20"/>
    </location>
</feature>
<evidence type="ECO:0000313" key="4">
    <source>
        <dbReference type="Proteomes" id="UP000001056"/>
    </source>
</evidence>
<reference evidence="4" key="1">
    <citation type="journal article" date="2015" name="Genome Announc.">
        <title>Draft genome sequence of the cellulolytic fungus Chaetomium globosum.</title>
        <authorList>
            <person name="Cuomo C.A."/>
            <person name="Untereiner W.A."/>
            <person name="Ma L.-J."/>
            <person name="Grabherr M."/>
            <person name="Birren B.W."/>
        </authorList>
    </citation>
    <scope>NUCLEOTIDE SEQUENCE [LARGE SCALE GENOMIC DNA]</scope>
    <source>
        <strain evidence="4">ATCC 6205 / CBS 148.51 / DSM 1962 / NBRC 6347 / NRRL 1970</strain>
    </source>
</reference>
<dbReference type="Proteomes" id="UP000001056">
    <property type="component" value="Unassembled WGS sequence"/>
</dbReference>
<dbReference type="EMBL" id="CH408034">
    <property type="protein sequence ID" value="EAQ85336.1"/>
    <property type="molecule type" value="Genomic_DNA"/>
</dbReference>
<feature type="chain" id="PRO_5004208536" evidence="2">
    <location>
        <begin position="21"/>
        <end position="362"/>
    </location>
</feature>
<keyword evidence="4" id="KW-1185">Reference proteome</keyword>
<evidence type="ECO:0000256" key="1">
    <source>
        <dbReference type="SAM" id="MobiDB-lite"/>
    </source>
</evidence>
<dbReference type="VEuPathDB" id="FungiDB:CHGG_09350"/>
<feature type="region of interest" description="Disordered" evidence="1">
    <location>
        <begin position="134"/>
        <end position="158"/>
    </location>
</feature>
<gene>
    <name evidence="3" type="ORF">CHGG_09350</name>
</gene>
<keyword evidence="2" id="KW-0732">Signal</keyword>
<name>Q2GRQ4_CHAGB</name>
<dbReference type="GeneID" id="4395563"/>
<organism evidence="3 4">
    <name type="scientific">Chaetomium globosum (strain ATCC 6205 / CBS 148.51 / DSM 1962 / NBRC 6347 / NRRL 1970)</name>
    <name type="common">Soil fungus</name>
    <dbReference type="NCBI Taxonomy" id="306901"/>
    <lineage>
        <taxon>Eukaryota</taxon>
        <taxon>Fungi</taxon>
        <taxon>Dikarya</taxon>
        <taxon>Ascomycota</taxon>
        <taxon>Pezizomycotina</taxon>
        <taxon>Sordariomycetes</taxon>
        <taxon>Sordariomycetidae</taxon>
        <taxon>Sordariales</taxon>
        <taxon>Chaetomiaceae</taxon>
        <taxon>Chaetomium</taxon>
    </lineage>
</organism>
<accession>Q2GRQ4</accession>
<dbReference type="InParanoid" id="Q2GRQ4"/>
<sequence>MHPKLHSIATSLLLATQAQAFRVTFYLGSQCRGARLGTGSYSYPGYPNACHNVPPNAISATIEPEYLDGESNNVAFWKSCSQDLIASGDDNCLNFPKATRFSIREDWTVPGKRSVPSAATTSTTESEKAIAPLAQKTRARGRSRTAAHAPWAAEQARHRQRLNVSEAAALGSLSPYFDPAIMAEGGFGHGNVSEAFGDTVRWQQVALGISVGVPIHEWDDAVHVKSDAFVPYGDVHSRGLEARDDGCGGAAAPDEEGVCHSHWALAERSEHEKRWDYARCRSLLTCVRDTVGGAPLRLADGWAQGVECANRIKAAGSTLYDYVKRYPVTCEVVKLGAGGRDRLRVRSDRFRWRVLRLKTPTS</sequence>